<dbReference type="RefSeq" id="XP_001328385.1">
    <property type="nucleotide sequence ID" value="XM_001328350.1"/>
</dbReference>
<dbReference type="InParanoid" id="A2DU15"/>
<dbReference type="SMR" id="A2DU15"/>
<evidence type="ECO:0000256" key="1">
    <source>
        <dbReference type="SAM" id="Phobius"/>
    </source>
</evidence>
<accession>A2DU15</accession>
<name>A2DU15_TRIV3</name>
<organism evidence="2 3">
    <name type="scientific">Trichomonas vaginalis (strain ATCC PRA-98 / G3)</name>
    <dbReference type="NCBI Taxonomy" id="412133"/>
    <lineage>
        <taxon>Eukaryota</taxon>
        <taxon>Metamonada</taxon>
        <taxon>Parabasalia</taxon>
        <taxon>Trichomonadida</taxon>
        <taxon>Trichomonadidae</taxon>
        <taxon>Trichomonas</taxon>
    </lineage>
</organism>
<evidence type="ECO:0000313" key="3">
    <source>
        <dbReference type="Proteomes" id="UP000001542"/>
    </source>
</evidence>
<feature type="transmembrane region" description="Helical" evidence="1">
    <location>
        <begin position="361"/>
        <end position="380"/>
    </location>
</feature>
<dbReference type="AlphaFoldDB" id="A2DU15"/>
<keyword evidence="1" id="KW-0812">Transmembrane</keyword>
<dbReference type="EMBL" id="DS113246">
    <property type="protein sequence ID" value="EAY16162.1"/>
    <property type="molecule type" value="Genomic_DNA"/>
</dbReference>
<keyword evidence="1" id="KW-1133">Transmembrane helix</keyword>
<protein>
    <submittedName>
        <fullName evidence="2">Uncharacterized protein</fullName>
    </submittedName>
</protein>
<sequence>MLMISSSIPHRIREKLFTIDHKKLSLSSRHFLMELHYEMNRYRINKNDIEHVTKMLEEVKQKVKIYLYVFSNSLIDKKYEYESALNYSMSCHDLKLMYDYAFEWNPLSFEILDSYRDFLEKISGDVILSDLLNKKAIFLNNSLIQTNDQKPKIKSKSEKLQKSDKPQNNFDFEFTERLKIQKLLDKVSHFTFKITTLFVLILFFKFLFPYYNYNDFITKKFLPPMEYFNMTHSPSFFKISFLSWFISKYFEQYGQKSTPVKIVNNFGGLNNMIIYLSNLNCYTDKKPIFDYSLEKTIELKTNFYTIFSENSLSLSSKANNFENLARIEHRLHEIFDDMEVLIDRYEMCAKDMRSKSIFSQIKTEFFISLILLIIFSYIVLVSNKKEIMKAIEVFSGIEMSTLEEFRSKLFIQFNQNSFGYPSQEIDNDGALDLEEIEENDNNNLNQNFDLSDLSGKPKFFCLTLTWEIHLHSLPWFGFCFSFDMLLLL</sequence>
<gene>
    <name evidence="2" type="ORF">TVAG_465500</name>
</gene>
<keyword evidence="3" id="KW-1185">Reference proteome</keyword>
<dbReference type="KEGG" id="tva:4774169"/>
<feature type="transmembrane region" description="Helical" evidence="1">
    <location>
        <begin position="187"/>
        <end position="207"/>
    </location>
</feature>
<evidence type="ECO:0000313" key="2">
    <source>
        <dbReference type="EMBL" id="EAY16162.1"/>
    </source>
</evidence>
<reference evidence="2" key="2">
    <citation type="journal article" date="2007" name="Science">
        <title>Draft genome sequence of the sexually transmitted pathogen Trichomonas vaginalis.</title>
        <authorList>
            <person name="Carlton J.M."/>
            <person name="Hirt R.P."/>
            <person name="Silva J.C."/>
            <person name="Delcher A.L."/>
            <person name="Schatz M."/>
            <person name="Zhao Q."/>
            <person name="Wortman J.R."/>
            <person name="Bidwell S.L."/>
            <person name="Alsmark U.C.M."/>
            <person name="Besteiro S."/>
            <person name="Sicheritz-Ponten T."/>
            <person name="Noel C.J."/>
            <person name="Dacks J.B."/>
            <person name="Foster P.G."/>
            <person name="Simillion C."/>
            <person name="Van de Peer Y."/>
            <person name="Miranda-Saavedra D."/>
            <person name="Barton G.J."/>
            <person name="Westrop G.D."/>
            <person name="Mueller S."/>
            <person name="Dessi D."/>
            <person name="Fiori P.L."/>
            <person name="Ren Q."/>
            <person name="Paulsen I."/>
            <person name="Zhang H."/>
            <person name="Bastida-Corcuera F.D."/>
            <person name="Simoes-Barbosa A."/>
            <person name="Brown M.T."/>
            <person name="Hayes R.D."/>
            <person name="Mukherjee M."/>
            <person name="Okumura C.Y."/>
            <person name="Schneider R."/>
            <person name="Smith A.J."/>
            <person name="Vanacova S."/>
            <person name="Villalvazo M."/>
            <person name="Haas B.J."/>
            <person name="Pertea M."/>
            <person name="Feldblyum T.V."/>
            <person name="Utterback T.R."/>
            <person name="Shu C.L."/>
            <person name="Osoegawa K."/>
            <person name="de Jong P.J."/>
            <person name="Hrdy I."/>
            <person name="Horvathova L."/>
            <person name="Zubacova Z."/>
            <person name="Dolezal P."/>
            <person name="Malik S.B."/>
            <person name="Logsdon J.M. Jr."/>
            <person name="Henze K."/>
            <person name="Gupta A."/>
            <person name="Wang C.C."/>
            <person name="Dunne R.L."/>
            <person name="Upcroft J.A."/>
            <person name="Upcroft P."/>
            <person name="White O."/>
            <person name="Salzberg S.L."/>
            <person name="Tang P."/>
            <person name="Chiu C.-H."/>
            <person name="Lee Y.-S."/>
            <person name="Embley T.M."/>
            <person name="Coombs G.H."/>
            <person name="Mottram J.C."/>
            <person name="Tachezy J."/>
            <person name="Fraser-Liggett C.M."/>
            <person name="Johnson P.J."/>
        </authorList>
    </citation>
    <scope>NUCLEOTIDE SEQUENCE [LARGE SCALE GENOMIC DNA]</scope>
    <source>
        <strain evidence="2">G3</strain>
    </source>
</reference>
<dbReference type="VEuPathDB" id="TrichDB:TVAG_465500"/>
<proteinExistence type="predicted"/>
<dbReference type="Proteomes" id="UP000001542">
    <property type="component" value="Unassembled WGS sequence"/>
</dbReference>
<keyword evidence="1" id="KW-0472">Membrane</keyword>
<reference evidence="2" key="1">
    <citation type="submission" date="2006-10" db="EMBL/GenBank/DDBJ databases">
        <authorList>
            <person name="Amadeo P."/>
            <person name="Zhao Q."/>
            <person name="Wortman J."/>
            <person name="Fraser-Liggett C."/>
            <person name="Carlton J."/>
        </authorList>
    </citation>
    <scope>NUCLEOTIDE SEQUENCE</scope>
    <source>
        <strain evidence="2">G3</strain>
    </source>
</reference>
<dbReference type="VEuPathDB" id="TrichDB:TVAGG3_0718270"/>